<reference evidence="1" key="1">
    <citation type="submission" date="2022-04" db="EMBL/GenBank/DDBJ databases">
        <title>Jade perch genome.</title>
        <authorList>
            <person name="Chao B."/>
        </authorList>
    </citation>
    <scope>NUCLEOTIDE SEQUENCE</scope>
    <source>
        <strain evidence="1">CB-2022</strain>
    </source>
</reference>
<evidence type="ECO:0000313" key="2">
    <source>
        <dbReference type="Proteomes" id="UP000831701"/>
    </source>
</evidence>
<organism evidence="1 2">
    <name type="scientific">Scortum barcoo</name>
    <name type="common">barcoo grunter</name>
    <dbReference type="NCBI Taxonomy" id="214431"/>
    <lineage>
        <taxon>Eukaryota</taxon>
        <taxon>Metazoa</taxon>
        <taxon>Chordata</taxon>
        <taxon>Craniata</taxon>
        <taxon>Vertebrata</taxon>
        <taxon>Euteleostomi</taxon>
        <taxon>Actinopterygii</taxon>
        <taxon>Neopterygii</taxon>
        <taxon>Teleostei</taxon>
        <taxon>Neoteleostei</taxon>
        <taxon>Acanthomorphata</taxon>
        <taxon>Eupercaria</taxon>
        <taxon>Centrarchiformes</taxon>
        <taxon>Terapontoidei</taxon>
        <taxon>Terapontidae</taxon>
        <taxon>Scortum</taxon>
    </lineage>
</organism>
<name>A0ACB8V8X6_9TELE</name>
<keyword evidence="2" id="KW-1185">Reference proteome</keyword>
<sequence length="626" mass="69760">MLMHAAYRQRVKVIKPVLKEVRVWPQEATSALQDCFGTTDWEMFKEAATYNNLIDVEEYTDTVTSYITKCIDDVTHIKSITTRANRKPWLTGDVHRLLKARDKAFKAGDESALRTARANLSRGIRKAKQDYTNKITSHFKDSKNATEPMAGHSGHYRTTNLHHGAPLCLSAVSVKRTLSAINTRKAAGPDNIPGSVLKECAEELKDVFTDIFNTSLRQAIVPSGFKAATIIPVPKKSSPSCFNDYRPVALTPIIMKCFERVVLSHIKSTLPPAWTRTSSHTEQNESTDDAICSALHPALTHLDKKDSYVRMLFIDFSSAFNTIIPQQLICKLDKLGLSTSLCNWLLGFPQPKASSGAPQGCVLSPLLFTLLTHDCTPTHSSNHLVKFADDTTLVGLITKGDETHYRKEVQLLTRWCKDNNLLLNVSKTKEIVVSFQRGHTQHHPLTIDGAAVERVSSTKFLGVHISDDLSWTTNTASLAKKAQQRLYFLRKLKRASAPPPIMTTFYRGTIESILTSCITVWGGSYTVHNRKALQRIVRTAERIIGVPLPSLQDLYTTRLTRKAITREEVQESPLPYHQTHEQLHPPGCEAAELSPLPTPSPSQKEHQAGRKESRNTGPPPTPSPPN</sequence>
<comment type="caution">
    <text evidence="1">The sequence shown here is derived from an EMBL/GenBank/DDBJ whole genome shotgun (WGS) entry which is preliminary data.</text>
</comment>
<evidence type="ECO:0000313" key="1">
    <source>
        <dbReference type="EMBL" id="KAI3352137.1"/>
    </source>
</evidence>
<proteinExistence type="predicted"/>
<accession>A0ACB8V8X6</accession>
<gene>
    <name evidence="1" type="ORF">L3Q82_020949</name>
</gene>
<dbReference type="EMBL" id="CM041554">
    <property type="protein sequence ID" value="KAI3352137.1"/>
    <property type="molecule type" value="Genomic_DNA"/>
</dbReference>
<protein>
    <submittedName>
        <fullName evidence="1">Uncharacterized protein</fullName>
    </submittedName>
</protein>
<dbReference type="Proteomes" id="UP000831701">
    <property type="component" value="Chromosome 24"/>
</dbReference>